<dbReference type="PIRSF" id="PIRSF002808">
    <property type="entry name" value="Hexose_phosphate_transp"/>
    <property type="match status" value="1"/>
</dbReference>
<evidence type="ECO:0000256" key="2">
    <source>
        <dbReference type="ARBA" id="ARBA00022692"/>
    </source>
</evidence>
<dbReference type="SUPFAM" id="SSF103473">
    <property type="entry name" value="MFS general substrate transporter"/>
    <property type="match status" value="1"/>
</dbReference>
<proteinExistence type="inferred from homology"/>
<accession>A0A1I3VMM6</accession>
<dbReference type="InterPro" id="IPR011701">
    <property type="entry name" value="MFS"/>
</dbReference>
<evidence type="ECO:0000256" key="1">
    <source>
        <dbReference type="ARBA" id="ARBA00004141"/>
    </source>
</evidence>
<keyword evidence="4 6" id="KW-0472">Membrane</keyword>
<dbReference type="Gene3D" id="1.20.1250.20">
    <property type="entry name" value="MFS general substrate transporter like domains"/>
    <property type="match status" value="2"/>
</dbReference>
<evidence type="ECO:0000256" key="4">
    <source>
        <dbReference type="ARBA" id="ARBA00023136"/>
    </source>
</evidence>
<feature type="transmembrane region" description="Helical" evidence="6">
    <location>
        <begin position="20"/>
        <end position="35"/>
    </location>
</feature>
<feature type="transmembrane region" description="Helical" evidence="6">
    <location>
        <begin position="283"/>
        <end position="303"/>
    </location>
</feature>
<dbReference type="InterPro" id="IPR000849">
    <property type="entry name" value="Sugar_P_transporter"/>
</dbReference>
<organism evidence="8 9">
    <name type="scientific">Candidatus Pantoea symbiotica</name>
    <dbReference type="NCBI Taxonomy" id="1884370"/>
    <lineage>
        <taxon>Bacteria</taxon>
        <taxon>Pseudomonadati</taxon>
        <taxon>Pseudomonadota</taxon>
        <taxon>Gammaproteobacteria</taxon>
        <taxon>Enterobacterales</taxon>
        <taxon>Erwiniaceae</taxon>
        <taxon>Pantoea</taxon>
    </lineage>
</organism>
<dbReference type="InterPro" id="IPR050382">
    <property type="entry name" value="MFS_Na/Anion_cotransporter"/>
</dbReference>
<dbReference type="Pfam" id="PF07690">
    <property type="entry name" value="MFS_1"/>
    <property type="match status" value="1"/>
</dbReference>
<dbReference type="CDD" id="cd17319">
    <property type="entry name" value="MFS_ExuT_GudP_like"/>
    <property type="match status" value="1"/>
</dbReference>
<comment type="similarity">
    <text evidence="5">Belongs to the major facilitator superfamily. Phthalate permease family.</text>
</comment>
<dbReference type="Proteomes" id="UP000198841">
    <property type="component" value="Unassembled WGS sequence"/>
</dbReference>
<comment type="caution">
    <text evidence="8">The sequence shown here is derived from an EMBL/GenBank/DDBJ whole genome shotgun (WGS) entry which is preliminary data.</text>
</comment>
<feature type="domain" description="Major facilitator superfamily (MFS) profile" evidence="7">
    <location>
        <begin position="22"/>
        <end position="430"/>
    </location>
</feature>
<name>A0A1I3VMM6_9GAMM</name>
<evidence type="ECO:0000256" key="6">
    <source>
        <dbReference type="SAM" id="Phobius"/>
    </source>
</evidence>
<dbReference type="RefSeq" id="WP_091003665.1">
    <property type="nucleotide sequence ID" value="NZ_FOSD01000003.1"/>
</dbReference>
<dbReference type="PANTHER" id="PTHR11662">
    <property type="entry name" value="SOLUTE CARRIER FAMILY 17"/>
    <property type="match status" value="1"/>
</dbReference>
<feature type="transmembrane region" description="Helical" evidence="6">
    <location>
        <begin position="379"/>
        <end position="399"/>
    </location>
</feature>
<evidence type="ECO:0000313" key="9">
    <source>
        <dbReference type="Proteomes" id="UP000198841"/>
    </source>
</evidence>
<comment type="subcellular location">
    <subcellularLocation>
        <location evidence="1">Membrane</location>
        <topology evidence="1">Multi-pass membrane protein</topology>
    </subcellularLocation>
</comment>
<feature type="transmembrane region" description="Helical" evidence="6">
    <location>
        <begin position="87"/>
        <end position="105"/>
    </location>
</feature>
<evidence type="ECO:0000313" key="8">
    <source>
        <dbReference type="EMBL" id="SFJ95401.1"/>
    </source>
</evidence>
<dbReference type="PANTHER" id="PTHR11662:SF333">
    <property type="entry name" value="D-GALACTONATE TRANSPORTER"/>
    <property type="match status" value="1"/>
</dbReference>
<feature type="transmembrane region" description="Helical" evidence="6">
    <location>
        <begin position="245"/>
        <end position="263"/>
    </location>
</feature>
<keyword evidence="9" id="KW-1185">Reference proteome</keyword>
<feature type="transmembrane region" description="Helical" evidence="6">
    <location>
        <begin position="342"/>
        <end position="367"/>
    </location>
</feature>
<feature type="transmembrane region" description="Helical" evidence="6">
    <location>
        <begin position="315"/>
        <end position="336"/>
    </location>
</feature>
<feature type="transmembrane region" description="Helical" evidence="6">
    <location>
        <begin position="172"/>
        <end position="195"/>
    </location>
</feature>
<feature type="transmembrane region" description="Helical" evidence="6">
    <location>
        <begin position="60"/>
        <end position="80"/>
    </location>
</feature>
<dbReference type="InterPro" id="IPR036259">
    <property type="entry name" value="MFS_trans_sf"/>
</dbReference>
<gene>
    <name evidence="8" type="ORF">SAMN05518863_103443</name>
</gene>
<keyword evidence="2 6" id="KW-0812">Transmembrane</keyword>
<keyword evidence="3 6" id="KW-1133">Transmembrane helix</keyword>
<evidence type="ECO:0000259" key="7">
    <source>
        <dbReference type="PROSITE" id="PS50850"/>
    </source>
</evidence>
<evidence type="ECO:0000256" key="5">
    <source>
        <dbReference type="ARBA" id="ARBA00038514"/>
    </source>
</evidence>
<evidence type="ECO:0000256" key="3">
    <source>
        <dbReference type="ARBA" id="ARBA00022989"/>
    </source>
</evidence>
<protein>
    <submittedName>
        <fullName evidence="8">MFS transporter, ACS family, D-galactonate transporter</fullName>
    </submittedName>
</protein>
<reference evidence="8 9" key="1">
    <citation type="submission" date="2016-10" db="EMBL/GenBank/DDBJ databases">
        <authorList>
            <person name="Varghese N."/>
            <person name="Submissions S."/>
        </authorList>
    </citation>
    <scope>NUCLEOTIDE SEQUENCE [LARGE SCALE GENOMIC DNA]</scope>
    <source>
        <strain evidence="8 9">YR512</strain>
    </source>
</reference>
<dbReference type="EMBL" id="FOSD01000003">
    <property type="protein sequence ID" value="SFJ95401.1"/>
    <property type="molecule type" value="Genomic_DNA"/>
</dbReference>
<sequence>MTEQPLSQAAVSVRAGRTRFLMLGLVFINIIINYMDRTNLSVAATAMAGELRFTPMEMGLIFSAFGWIYAALQIPGGFLIDRLGARVVYGVGLFAWSLITALHALANSFGALFGLRLGVGAFEAPVMPSNNRVISSWFPEQERASAIGIYSSAQFVGLACMTPLLFHLQDAFGWRGLFLITGVAGMIWALVWYWLYREPNQHQGVSEAELNYLRDNGALLESRQNTQQSKARWGDLAQMFRSRKLVGIYFGQFTISATFWFFLTWFPTYLVEYRHMGFIKSGYVASVPYFAAFCGVLLAGFASDRMIRRGVSASVARKLPVILGLFLTLFILGANYTDDSTLIILFMSLAFFGNGLATITWVFVTALAPRHLIGLAGGVFNFTGALSSIAVPIAIGALIDGDNFAPALAFIAVLAAIGICSYLFIVGKIDHVSAE</sequence>
<dbReference type="PROSITE" id="PS50850">
    <property type="entry name" value="MFS"/>
    <property type="match status" value="1"/>
</dbReference>
<dbReference type="InterPro" id="IPR020846">
    <property type="entry name" value="MFS_dom"/>
</dbReference>
<feature type="transmembrane region" description="Helical" evidence="6">
    <location>
        <begin position="405"/>
        <end position="425"/>
    </location>
</feature>